<evidence type="ECO:0000313" key="3">
    <source>
        <dbReference type="EMBL" id="HFW32749.1"/>
    </source>
</evidence>
<organism evidence="2">
    <name type="scientific">Archaeoglobus fulgidus</name>
    <dbReference type="NCBI Taxonomy" id="2234"/>
    <lineage>
        <taxon>Archaea</taxon>
        <taxon>Methanobacteriati</taxon>
        <taxon>Methanobacteriota</taxon>
        <taxon>Archaeoglobi</taxon>
        <taxon>Archaeoglobales</taxon>
        <taxon>Archaeoglobaceae</taxon>
        <taxon>Archaeoglobus</taxon>
    </lineage>
</organism>
<feature type="domain" description="ASCH" evidence="1">
    <location>
        <begin position="4"/>
        <end position="103"/>
    </location>
</feature>
<evidence type="ECO:0000259" key="1">
    <source>
        <dbReference type="SMART" id="SM01022"/>
    </source>
</evidence>
<dbReference type="InterPro" id="IPR007374">
    <property type="entry name" value="ASCH_domain"/>
</dbReference>
<dbReference type="EMBL" id="DSCQ01000066">
    <property type="protein sequence ID" value="HET21474.1"/>
    <property type="molecule type" value="Genomic_DNA"/>
</dbReference>
<reference evidence="2" key="1">
    <citation type="journal article" date="2020" name="mSystems">
        <title>Genome- and Community-Level Interaction Insights into Carbon Utilization and Element Cycling Functions of Hydrothermarchaeota in Hydrothermal Sediment.</title>
        <authorList>
            <person name="Zhou Z."/>
            <person name="Liu Y."/>
            <person name="Xu W."/>
            <person name="Pan J."/>
            <person name="Luo Z.H."/>
            <person name="Li M."/>
        </authorList>
    </citation>
    <scope>NUCLEOTIDE SEQUENCE [LARGE SCALE GENOMIC DNA]</scope>
    <source>
        <strain evidence="2">SpSt-12</strain>
        <strain evidence="3">SpSt-87</strain>
    </source>
</reference>
<dbReference type="CDD" id="cd06552">
    <property type="entry name" value="ASCH_yqfb_like"/>
    <property type="match status" value="1"/>
</dbReference>
<dbReference type="AlphaFoldDB" id="A0A7C2NCA3"/>
<accession>A0A7C2NCA3</accession>
<name>A0A7C2NCA3_ARCFL</name>
<dbReference type="Pfam" id="PF04266">
    <property type="entry name" value="ASCH"/>
    <property type="match status" value="1"/>
</dbReference>
<dbReference type="SUPFAM" id="SSF88697">
    <property type="entry name" value="PUA domain-like"/>
    <property type="match status" value="1"/>
</dbReference>
<comment type="caution">
    <text evidence="2">The sequence shown here is derived from an EMBL/GenBank/DDBJ whole genome shotgun (WGS) entry which is preliminary data.</text>
</comment>
<dbReference type="Gene3D" id="2.30.130.30">
    <property type="entry name" value="Hypothetical protein"/>
    <property type="match status" value="1"/>
</dbReference>
<evidence type="ECO:0000313" key="2">
    <source>
        <dbReference type="EMBL" id="HET21474.1"/>
    </source>
</evidence>
<protein>
    <submittedName>
        <fullName evidence="2">ASCH domain-containing protein</fullName>
    </submittedName>
</protein>
<sequence>MERINFDAEFVEKIINGEKITTVRRGIKSYPVGRIVELTSDGKRFALAKVKKVVVKRVRELTDEDAIRDGFKSRNELISALKRIYGDLRDDEFVTVVHFEVSR</sequence>
<proteinExistence type="predicted"/>
<gene>
    <name evidence="2" type="ORF">ENN70_05210</name>
    <name evidence="3" type="ORF">ENW66_07380</name>
</gene>
<dbReference type="EMBL" id="DTLB01000042">
    <property type="protein sequence ID" value="HFW32749.1"/>
    <property type="molecule type" value="Genomic_DNA"/>
</dbReference>
<dbReference type="PANTHER" id="PTHR42250">
    <property type="entry name" value="ASCH DOMAIN-CONTAINING PROTEIN"/>
    <property type="match status" value="1"/>
</dbReference>
<dbReference type="InterPro" id="IPR015947">
    <property type="entry name" value="PUA-like_sf"/>
</dbReference>
<dbReference type="PANTHER" id="PTHR42250:SF1">
    <property type="entry name" value="ASCH DOMAIN-CONTAINING PROTEIN"/>
    <property type="match status" value="1"/>
</dbReference>
<dbReference type="SMART" id="SM01022">
    <property type="entry name" value="ASCH"/>
    <property type="match status" value="1"/>
</dbReference>